<protein>
    <submittedName>
        <fullName evidence="2">Uncharacterized protein</fullName>
    </submittedName>
</protein>
<feature type="region of interest" description="Disordered" evidence="1">
    <location>
        <begin position="47"/>
        <end position="84"/>
    </location>
</feature>
<proteinExistence type="predicted"/>
<dbReference type="OrthoDB" id="5422905at2759"/>
<sequence>MYRARLAYGGTRTSLLGKNEHGLVRDESLQVRRRFWSNKARTTQPKNLPFSGSHLGLLPPTKQPSTTQIPTTTPTIPKYPLPSSSTRVPGAHPIIQAKIAFISGPLEPDTTYFETYYLPLIDHAINEGHQFVLAASRGIDAEARAYLLSRVPASRLTIYLREMEGPRARTHLRAFERAGGRIVVEGRNHTQRDEALTRDSHYDILRYRTDSECRALYGKTYRRRISGTEKNDIRRKAGVGLVWTEPEASTMRTVAKVVEDSTNSRIV</sequence>
<evidence type="ECO:0000313" key="3">
    <source>
        <dbReference type="Proteomes" id="UP000807353"/>
    </source>
</evidence>
<evidence type="ECO:0000256" key="1">
    <source>
        <dbReference type="SAM" id="MobiDB-lite"/>
    </source>
</evidence>
<evidence type="ECO:0000313" key="2">
    <source>
        <dbReference type="EMBL" id="KAF9466936.1"/>
    </source>
</evidence>
<comment type="caution">
    <text evidence="2">The sequence shown here is derived from an EMBL/GenBank/DDBJ whole genome shotgun (WGS) entry which is preliminary data.</text>
</comment>
<reference evidence="2" key="1">
    <citation type="submission" date="2020-11" db="EMBL/GenBank/DDBJ databases">
        <authorList>
            <consortium name="DOE Joint Genome Institute"/>
            <person name="Ahrendt S."/>
            <person name="Riley R."/>
            <person name="Andreopoulos W."/>
            <person name="Labutti K."/>
            <person name="Pangilinan J."/>
            <person name="Ruiz-Duenas F.J."/>
            <person name="Barrasa J.M."/>
            <person name="Sanchez-Garcia M."/>
            <person name="Camarero S."/>
            <person name="Miyauchi S."/>
            <person name="Serrano A."/>
            <person name="Linde D."/>
            <person name="Babiker R."/>
            <person name="Drula E."/>
            <person name="Ayuso-Fernandez I."/>
            <person name="Pacheco R."/>
            <person name="Padilla G."/>
            <person name="Ferreira P."/>
            <person name="Barriuso J."/>
            <person name="Kellner H."/>
            <person name="Castanera R."/>
            <person name="Alfaro M."/>
            <person name="Ramirez L."/>
            <person name="Pisabarro A.G."/>
            <person name="Kuo A."/>
            <person name="Tritt A."/>
            <person name="Lipzen A."/>
            <person name="He G."/>
            <person name="Yan M."/>
            <person name="Ng V."/>
            <person name="Cullen D."/>
            <person name="Martin F."/>
            <person name="Rosso M.-N."/>
            <person name="Henrissat B."/>
            <person name="Hibbett D."/>
            <person name="Martinez A.T."/>
            <person name="Grigoriev I.V."/>
        </authorList>
    </citation>
    <scope>NUCLEOTIDE SEQUENCE</scope>
    <source>
        <strain evidence="2">CBS 247.69</strain>
    </source>
</reference>
<organism evidence="2 3">
    <name type="scientific">Collybia nuda</name>
    <dbReference type="NCBI Taxonomy" id="64659"/>
    <lineage>
        <taxon>Eukaryota</taxon>
        <taxon>Fungi</taxon>
        <taxon>Dikarya</taxon>
        <taxon>Basidiomycota</taxon>
        <taxon>Agaricomycotina</taxon>
        <taxon>Agaricomycetes</taxon>
        <taxon>Agaricomycetidae</taxon>
        <taxon>Agaricales</taxon>
        <taxon>Tricholomatineae</taxon>
        <taxon>Clitocybaceae</taxon>
        <taxon>Collybia</taxon>
    </lineage>
</organism>
<dbReference type="EMBL" id="MU150239">
    <property type="protein sequence ID" value="KAF9466936.1"/>
    <property type="molecule type" value="Genomic_DNA"/>
</dbReference>
<name>A0A9P5YFK2_9AGAR</name>
<accession>A0A9P5YFK2</accession>
<keyword evidence="3" id="KW-1185">Reference proteome</keyword>
<dbReference type="AlphaFoldDB" id="A0A9P5YFK2"/>
<feature type="compositionally biased region" description="Low complexity" evidence="1">
    <location>
        <begin position="59"/>
        <end position="78"/>
    </location>
</feature>
<gene>
    <name evidence="2" type="ORF">BDZ94DRAFT_1233477</name>
</gene>
<dbReference type="Proteomes" id="UP000807353">
    <property type="component" value="Unassembled WGS sequence"/>
</dbReference>